<dbReference type="PROSITE" id="PS01162">
    <property type="entry name" value="QOR_ZETA_CRYSTAL"/>
    <property type="match status" value="1"/>
</dbReference>
<dbReference type="SMART" id="SM00829">
    <property type="entry name" value="PKS_ER"/>
    <property type="match status" value="1"/>
</dbReference>
<sequence length="172" mass="17789">MKAVSYDRFGGPEVLEYVELPDPTPGTRQLLIETAAVGVNFPDIACAHLLLQASTTLRAGESLLVHGAAGGVGSLAVQIGKALGAGPVIGTASTAQRREFVKALGADAAISYDEPGWTEQVRELTSGRGVDVLIESIGGEVSSKTSTRWLLSAGICCSVPLADPASRSRRAD</sequence>
<organism evidence="7 8">
    <name type="scientific">Mycobacterium stomatepiae</name>
    <dbReference type="NCBI Taxonomy" id="470076"/>
    <lineage>
        <taxon>Bacteria</taxon>
        <taxon>Bacillati</taxon>
        <taxon>Actinomycetota</taxon>
        <taxon>Actinomycetes</taxon>
        <taxon>Mycobacteriales</taxon>
        <taxon>Mycobacteriaceae</taxon>
        <taxon>Mycobacterium</taxon>
        <taxon>Mycobacterium simiae complex</taxon>
    </lineage>
</organism>
<reference evidence="7 8" key="1">
    <citation type="journal article" date="2019" name="Emerg. Microbes Infect.">
        <title>Comprehensive subspecies identification of 175 nontuberculous mycobacteria species based on 7547 genomic profiles.</title>
        <authorList>
            <person name="Matsumoto Y."/>
            <person name="Kinjo T."/>
            <person name="Motooka D."/>
            <person name="Nabeya D."/>
            <person name="Jung N."/>
            <person name="Uechi K."/>
            <person name="Horii T."/>
            <person name="Iida T."/>
            <person name="Fujita J."/>
            <person name="Nakamura S."/>
        </authorList>
    </citation>
    <scope>NUCLEOTIDE SEQUENCE [LARGE SCALE GENOMIC DNA]</scope>
    <source>
        <strain evidence="7 8">JCM 17783</strain>
    </source>
</reference>
<dbReference type="InterPro" id="IPR051603">
    <property type="entry name" value="Zinc-ADH_QOR/CCCR"/>
</dbReference>
<dbReference type="Pfam" id="PF00107">
    <property type="entry name" value="ADH_zinc_N"/>
    <property type="match status" value="1"/>
</dbReference>
<dbReference type="GO" id="GO:0016491">
    <property type="term" value="F:oxidoreductase activity"/>
    <property type="evidence" value="ECO:0007669"/>
    <property type="project" value="InterPro"/>
</dbReference>
<dbReference type="SUPFAM" id="SSF51735">
    <property type="entry name" value="NAD(P)-binding Rossmann-fold domains"/>
    <property type="match status" value="1"/>
</dbReference>
<evidence type="ECO:0000256" key="5">
    <source>
        <dbReference type="ARBA" id="ARBA00022990"/>
    </source>
</evidence>
<evidence type="ECO:0000256" key="2">
    <source>
        <dbReference type="ARBA" id="ARBA00011881"/>
    </source>
</evidence>
<dbReference type="InterPro" id="IPR011032">
    <property type="entry name" value="GroES-like_sf"/>
</dbReference>
<dbReference type="EMBL" id="AP022587">
    <property type="protein sequence ID" value="BBY23237.1"/>
    <property type="molecule type" value="Genomic_DNA"/>
</dbReference>
<dbReference type="PANTHER" id="PTHR44154:SF1">
    <property type="entry name" value="QUINONE OXIDOREDUCTASE"/>
    <property type="match status" value="1"/>
</dbReference>
<dbReference type="Gene3D" id="3.90.180.10">
    <property type="entry name" value="Medium-chain alcohol dehydrogenases, catalytic domain"/>
    <property type="match status" value="1"/>
</dbReference>
<accession>A0A7I7QB09</accession>
<dbReference type="GO" id="GO:0003723">
    <property type="term" value="F:RNA binding"/>
    <property type="evidence" value="ECO:0007669"/>
    <property type="project" value="UniProtKB-KW"/>
</dbReference>
<evidence type="ECO:0000313" key="8">
    <source>
        <dbReference type="Proteomes" id="UP000467130"/>
    </source>
</evidence>
<gene>
    <name evidence="7" type="ORF">MSTO_34420</name>
</gene>
<keyword evidence="8" id="KW-1185">Reference proteome</keyword>
<comment type="subunit">
    <text evidence="2">Homotetramer.</text>
</comment>
<keyword evidence="3" id="KW-0521">NADP</keyword>
<dbReference type="InterPro" id="IPR002364">
    <property type="entry name" value="Quin_OxRdtase/zeta-crystal_CS"/>
</dbReference>
<evidence type="ECO:0000259" key="6">
    <source>
        <dbReference type="SMART" id="SM00829"/>
    </source>
</evidence>
<dbReference type="InterPro" id="IPR036291">
    <property type="entry name" value="NAD(P)-bd_dom_sf"/>
</dbReference>
<keyword evidence="5" id="KW-0007">Acetylation</keyword>
<dbReference type="RefSeq" id="WP_232072851.1">
    <property type="nucleotide sequence ID" value="NZ_AP022587.1"/>
</dbReference>
<name>A0A7I7QB09_9MYCO</name>
<dbReference type="PANTHER" id="PTHR44154">
    <property type="entry name" value="QUINONE OXIDOREDUCTASE"/>
    <property type="match status" value="1"/>
</dbReference>
<evidence type="ECO:0000256" key="3">
    <source>
        <dbReference type="ARBA" id="ARBA00022857"/>
    </source>
</evidence>
<evidence type="ECO:0000256" key="1">
    <source>
        <dbReference type="ARBA" id="ARBA00004496"/>
    </source>
</evidence>
<dbReference type="InterPro" id="IPR013149">
    <property type="entry name" value="ADH-like_C"/>
</dbReference>
<dbReference type="GO" id="GO:0005737">
    <property type="term" value="C:cytoplasm"/>
    <property type="evidence" value="ECO:0007669"/>
    <property type="project" value="UniProtKB-SubCell"/>
</dbReference>
<feature type="domain" description="Enoyl reductase (ER)" evidence="6">
    <location>
        <begin position="10"/>
        <end position="171"/>
    </location>
</feature>
<dbReference type="KEGG" id="msto:MSTO_34420"/>
<dbReference type="GO" id="GO:0008270">
    <property type="term" value="F:zinc ion binding"/>
    <property type="evidence" value="ECO:0007669"/>
    <property type="project" value="InterPro"/>
</dbReference>
<dbReference type="Gene3D" id="3.40.50.720">
    <property type="entry name" value="NAD(P)-binding Rossmann-like Domain"/>
    <property type="match status" value="1"/>
</dbReference>
<keyword evidence="4" id="KW-0694">RNA-binding</keyword>
<dbReference type="AlphaFoldDB" id="A0A7I7QB09"/>
<dbReference type="Proteomes" id="UP000467130">
    <property type="component" value="Chromosome"/>
</dbReference>
<evidence type="ECO:0000256" key="4">
    <source>
        <dbReference type="ARBA" id="ARBA00022884"/>
    </source>
</evidence>
<comment type="subcellular location">
    <subcellularLocation>
        <location evidence="1">Cytoplasm</location>
    </subcellularLocation>
</comment>
<dbReference type="InterPro" id="IPR020843">
    <property type="entry name" value="ER"/>
</dbReference>
<protein>
    <recommendedName>
        <fullName evidence="6">Enoyl reductase (ER) domain-containing protein</fullName>
    </recommendedName>
</protein>
<evidence type="ECO:0000313" key="7">
    <source>
        <dbReference type="EMBL" id="BBY23237.1"/>
    </source>
</evidence>
<proteinExistence type="predicted"/>
<dbReference type="SUPFAM" id="SSF50129">
    <property type="entry name" value="GroES-like"/>
    <property type="match status" value="1"/>
</dbReference>